<proteinExistence type="predicted"/>
<keyword evidence="2" id="KW-1185">Reference proteome</keyword>
<dbReference type="Proteomes" id="UP000887013">
    <property type="component" value="Unassembled WGS sequence"/>
</dbReference>
<reference evidence="1" key="1">
    <citation type="submission" date="2020-08" db="EMBL/GenBank/DDBJ databases">
        <title>Multicomponent nature underlies the extraordinary mechanical properties of spider dragline silk.</title>
        <authorList>
            <person name="Kono N."/>
            <person name="Nakamura H."/>
            <person name="Mori M."/>
            <person name="Yoshida Y."/>
            <person name="Ohtoshi R."/>
            <person name="Malay A.D."/>
            <person name="Moran D.A.P."/>
            <person name="Tomita M."/>
            <person name="Numata K."/>
            <person name="Arakawa K."/>
        </authorList>
    </citation>
    <scope>NUCLEOTIDE SEQUENCE</scope>
</reference>
<evidence type="ECO:0000313" key="2">
    <source>
        <dbReference type="Proteomes" id="UP000887013"/>
    </source>
</evidence>
<gene>
    <name evidence="1" type="ORF">NPIL_382721</name>
</gene>
<dbReference type="EMBL" id="BMAW01030690">
    <property type="protein sequence ID" value="GFU17634.1"/>
    <property type="molecule type" value="Genomic_DNA"/>
</dbReference>
<sequence>MKETVRISATSIGYHTFEKAISSPIPLKSPDQGVKNPYSYLNHNWLLPLYMNITVTFQNIHHRKQSVILCFKLLLLS</sequence>
<comment type="caution">
    <text evidence="1">The sequence shown here is derived from an EMBL/GenBank/DDBJ whole genome shotgun (WGS) entry which is preliminary data.</text>
</comment>
<accession>A0A8X6QC84</accession>
<name>A0A8X6QC84_NEPPI</name>
<evidence type="ECO:0000313" key="1">
    <source>
        <dbReference type="EMBL" id="GFU17634.1"/>
    </source>
</evidence>
<protein>
    <submittedName>
        <fullName evidence="1">Uncharacterized protein</fullName>
    </submittedName>
</protein>
<organism evidence="1 2">
    <name type="scientific">Nephila pilipes</name>
    <name type="common">Giant wood spider</name>
    <name type="synonym">Nephila maculata</name>
    <dbReference type="NCBI Taxonomy" id="299642"/>
    <lineage>
        <taxon>Eukaryota</taxon>
        <taxon>Metazoa</taxon>
        <taxon>Ecdysozoa</taxon>
        <taxon>Arthropoda</taxon>
        <taxon>Chelicerata</taxon>
        <taxon>Arachnida</taxon>
        <taxon>Araneae</taxon>
        <taxon>Araneomorphae</taxon>
        <taxon>Entelegynae</taxon>
        <taxon>Araneoidea</taxon>
        <taxon>Nephilidae</taxon>
        <taxon>Nephila</taxon>
    </lineage>
</organism>
<dbReference type="AlphaFoldDB" id="A0A8X6QC84"/>